<sequence>MSTFREIEFINQWGGIPPANALLLTLEAWAEIARTSDSRYWGVDLVYVRVAVESRMEMMGIGD</sequence>
<proteinExistence type="predicted"/>
<accession>A0A0F9KDR6</accession>
<evidence type="ECO:0000313" key="1">
    <source>
        <dbReference type="EMBL" id="KKM20263.1"/>
    </source>
</evidence>
<organism evidence="1">
    <name type="scientific">marine sediment metagenome</name>
    <dbReference type="NCBI Taxonomy" id="412755"/>
    <lineage>
        <taxon>unclassified sequences</taxon>
        <taxon>metagenomes</taxon>
        <taxon>ecological metagenomes</taxon>
    </lineage>
</organism>
<reference evidence="1" key="1">
    <citation type="journal article" date="2015" name="Nature">
        <title>Complex archaea that bridge the gap between prokaryotes and eukaryotes.</title>
        <authorList>
            <person name="Spang A."/>
            <person name="Saw J.H."/>
            <person name="Jorgensen S.L."/>
            <person name="Zaremba-Niedzwiedzka K."/>
            <person name="Martijn J."/>
            <person name="Lind A.E."/>
            <person name="van Eijk R."/>
            <person name="Schleper C."/>
            <person name="Guy L."/>
            <person name="Ettema T.J."/>
        </authorList>
    </citation>
    <scope>NUCLEOTIDE SEQUENCE</scope>
</reference>
<dbReference type="EMBL" id="LAZR01013804">
    <property type="protein sequence ID" value="KKM20263.1"/>
    <property type="molecule type" value="Genomic_DNA"/>
</dbReference>
<protein>
    <submittedName>
        <fullName evidence="1">Uncharacterized protein</fullName>
    </submittedName>
</protein>
<gene>
    <name evidence="1" type="ORF">LCGC14_1647180</name>
</gene>
<dbReference type="AlphaFoldDB" id="A0A0F9KDR6"/>
<name>A0A0F9KDR6_9ZZZZ</name>
<comment type="caution">
    <text evidence="1">The sequence shown here is derived from an EMBL/GenBank/DDBJ whole genome shotgun (WGS) entry which is preliminary data.</text>
</comment>